<proteinExistence type="predicted"/>
<reference evidence="1" key="1">
    <citation type="submission" date="2017-07" db="EMBL/GenBank/DDBJ databases">
        <title>Taro Niue Genome Assembly and Annotation.</title>
        <authorList>
            <person name="Atibalentja N."/>
            <person name="Keating K."/>
            <person name="Fields C.J."/>
        </authorList>
    </citation>
    <scope>NUCLEOTIDE SEQUENCE</scope>
    <source>
        <strain evidence="1">Niue_2</strain>
        <tissue evidence="1">Leaf</tissue>
    </source>
</reference>
<dbReference type="Proteomes" id="UP000652761">
    <property type="component" value="Unassembled WGS sequence"/>
</dbReference>
<accession>A0A843VHM5</accession>
<keyword evidence="2" id="KW-1185">Reference proteome</keyword>
<evidence type="ECO:0000313" key="2">
    <source>
        <dbReference type="Proteomes" id="UP000652761"/>
    </source>
</evidence>
<protein>
    <submittedName>
        <fullName evidence="1">Uncharacterized protein</fullName>
    </submittedName>
</protein>
<organism evidence="1 2">
    <name type="scientific">Colocasia esculenta</name>
    <name type="common">Wild taro</name>
    <name type="synonym">Arum esculentum</name>
    <dbReference type="NCBI Taxonomy" id="4460"/>
    <lineage>
        <taxon>Eukaryota</taxon>
        <taxon>Viridiplantae</taxon>
        <taxon>Streptophyta</taxon>
        <taxon>Embryophyta</taxon>
        <taxon>Tracheophyta</taxon>
        <taxon>Spermatophyta</taxon>
        <taxon>Magnoliopsida</taxon>
        <taxon>Liliopsida</taxon>
        <taxon>Araceae</taxon>
        <taxon>Aroideae</taxon>
        <taxon>Colocasieae</taxon>
        <taxon>Colocasia</taxon>
    </lineage>
</organism>
<dbReference type="EMBL" id="NMUH01001853">
    <property type="protein sequence ID" value="MQL95918.1"/>
    <property type="molecule type" value="Genomic_DNA"/>
</dbReference>
<gene>
    <name evidence="1" type="ORF">Taro_028586</name>
</gene>
<sequence>MSVEVLPFRGCGRGFYAKAAAPDGFPPEFLQRKVWQVFTSQLSNLKVDLGAAFGINSPSERNYSERVIEKMSDPIVEYLVKTDLGGLSSRFPGPSLMPEIVTAAVIVRRLLVEESDQRVQSLLVVLCDTAADSEFMITPVGGGVAVVGL</sequence>
<comment type="caution">
    <text evidence="1">The sequence shown here is derived from an EMBL/GenBank/DDBJ whole genome shotgun (WGS) entry which is preliminary data.</text>
</comment>
<dbReference type="AlphaFoldDB" id="A0A843VHM5"/>
<evidence type="ECO:0000313" key="1">
    <source>
        <dbReference type="EMBL" id="MQL95918.1"/>
    </source>
</evidence>
<name>A0A843VHM5_COLES</name>